<protein>
    <submittedName>
        <fullName evidence="2">Cytochrome c</fullName>
    </submittedName>
</protein>
<dbReference type="RefSeq" id="WP_138663031.1">
    <property type="nucleotide sequence ID" value="NZ_VANS01000004.1"/>
</dbReference>
<accession>A0A5S3Q3H1</accession>
<dbReference type="AlphaFoldDB" id="A0A5S3Q3H1"/>
<feature type="chain" id="PRO_5024455070" evidence="1">
    <location>
        <begin position="27"/>
        <end position="163"/>
    </location>
</feature>
<proteinExistence type="predicted"/>
<sequence length="163" mass="18074">MRDHVRFIALVACTALMMTGAAVVRASDDTASSGSDDDDRSASAAASLPFQPSDLEFLNSCASCHGRDGKGAGFLTRLFRGIEPGDLTKLAANNDGEFPFDRVFAVIDGRADVAAHGERRMPVWGDRYMRREMSRYGPDELNEYRVRNRILELTYYLQSIQES</sequence>
<keyword evidence="3" id="KW-1185">Reference proteome</keyword>
<organism evidence="2 3">
    <name type="scientific">Sulfitobacter sabulilitoris</name>
    <dbReference type="NCBI Taxonomy" id="2562655"/>
    <lineage>
        <taxon>Bacteria</taxon>
        <taxon>Pseudomonadati</taxon>
        <taxon>Pseudomonadota</taxon>
        <taxon>Alphaproteobacteria</taxon>
        <taxon>Rhodobacterales</taxon>
        <taxon>Roseobacteraceae</taxon>
        <taxon>Sulfitobacter</taxon>
    </lineage>
</organism>
<gene>
    <name evidence="2" type="ORF">FDT80_14465</name>
</gene>
<dbReference type="EMBL" id="VANS01000004">
    <property type="protein sequence ID" value="TMM51071.1"/>
    <property type="molecule type" value="Genomic_DNA"/>
</dbReference>
<comment type="caution">
    <text evidence="2">The sequence shown here is derived from an EMBL/GenBank/DDBJ whole genome shotgun (WGS) entry which is preliminary data.</text>
</comment>
<dbReference type="OrthoDB" id="335174at2"/>
<evidence type="ECO:0000256" key="1">
    <source>
        <dbReference type="SAM" id="SignalP"/>
    </source>
</evidence>
<reference evidence="2 3" key="1">
    <citation type="submission" date="2019-05" db="EMBL/GenBank/DDBJ databases">
        <title>Sulfitobacter sabulilitoris sp. nov., isolated from a marine sand.</title>
        <authorList>
            <person name="Yoon J.-H."/>
        </authorList>
    </citation>
    <scope>NUCLEOTIDE SEQUENCE [LARGE SCALE GENOMIC DNA]</scope>
    <source>
        <strain evidence="2 3">HSMS-29</strain>
    </source>
</reference>
<name>A0A5S3Q3H1_9RHOB</name>
<evidence type="ECO:0000313" key="2">
    <source>
        <dbReference type="EMBL" id="TMM51071.1"/>
    </source>
</evidence>
<evidence type="ECO:0000313" key="3">
    <source>
        <dbReference type="Proteomes" id="UP000309550"/>
    </source>
</evidence>
<dbReference type="GO" id="GO:0020037">
    <property type="term" value="F:heme binding"/>
    <property type="evidence" value="ECO:0007669"/>
    <property type="project" value="InterPro"/>
</dbReference>
<keyword evidence="1" id="KW-0732">Signal</keyword>
<dbReference type="Proteomes" id="UP000309550">
    <property type="component" value="Unassembled WGS sequence"/>
</dbReference>
<feature type="signal peptide" evidence="1">
    <location>
        <begin position="1"/>
        <end position="26"/>
    </location>
</feature>
<dbReference type="SUPFAM" id="SSF46626">
    <property type="entry name" value="Cytochrome c"/>
    <property type="match status" value="1"/>
</dbReference>
<dbReference type="Gene3D" id="1.10.760.10">
    <property type="entry name" value="Cytochrome c-like domain"/>
    <property type="match status" value="1"/>
</dbReference>
<dbReference type="GO" id="GO:0009055">
    <property type="term" value="F:electron transfer activity"/>
    <property type="evidence" value="ECO:0007669"/>
    <property type="project" value="InterPro"/>
</dbReference>
<dbReference type="InterPro" id="IPR036909">
    <property type="entry name" value="Cyt_c-like_dom_sf"/>
</dbReference>